<dbReference type="SUPFAM" id="SSF52540">
    <property type="entry name" value="P-loop containing nucleoside triphosphate hydrolases"/>
    <property type="match status" value="1"/>
</dbReference>
<dbReference type="eggNOG" id="ENOG502QV6X">
    <property type="taxonomic scope" value="Eukaryota"/>
</dbReference>
<protein>
    <recommendedName>
        <fullName evidence="2">FHA domain-containing protein</fullName>
    </recommendedName>
</protein>
<evidence type="ECO:0000313" key="4">
    <source>
        <dbReference type="Proteomes" id="UP000030762"/>
    </source>
</evidence>
<dbReference type="InParanoid" id="T0S0L0"/>
<evidence type="ECO:0000256" key="1">
    <source>
        <dbReference type="SAM" id="MobiDB-lite"/>
    </source>
</evidence>
<dbReference type="InterPro" id="IPR027417">
    <property type="entry name" value="P-loop_NTPase"/>
</dbReference>
<proteinExistence type="predicted"/>
<dbReference type="GeneID" id="19947071"/>
<dbReference type="STRING" id="1156394.T0S0L0"/>
<dbReference type="InterPro" id="IPR000253">
    <property type="entry name" value="FHA_dom"/>
</dbReference>
<feature type="region of interest" description="Disordered" evidence="1">
    <location>
        <begin position="1"/>
        <end position="48"/>
    </location>
</feature>
<dbReference type="VEuPathDB" id="FungiDB:SDRG_06344"/>
<dbReference type="CDD" id="cd00060">
    <property type="entry name" value="FHA"/>
    <property type="match status" value="1"/>
</dbReference>
<dbReference type="RefSeq" id="XP_008610343.1">
    <property type="nucleotide sequence ID" value="XM_008612121.1"/>
</dbReference>
<dbReference type="Gene3D" id="2.60.200.20">
    <property type="match status" value="1"/>
</dbReference>
<evidence type="ECO:0000259" key="2">
    <source>
        <dbReference type="PROSITE" id="PS50006"/>
    </source>
</evidence>
<sequence>MSSPRAVSNRRTRTEDSLMDVSPPRPKRPTTAITKENGSPGKVSQPREMFCTPSMTDTTRHVKYPGWLESPQTKRQRVLTPTKPTLAARFLQQRKKTVVVRHFTLKLHPTSASALSPAQRDLMASLGLYAIELNSTRTSLRITRTLFAPLAPSFDVEALGADHCTLTYDDRVVILRDNSPKGILVNKRRIPMMLETHLRTGDVVQLVPGLSYVLCKRVCDRDTKQRFVPKPKRQLHATQSSIVVFAASPFAGMDRVGQFHPMPALPIETDFHLIQNCIHDAAVQSGHVPSICVSAKPGMLEELQYTATQRCQVLHVLGRGSASSVYFEDSLSLVHPVSYDALRHTLSFGKVPPFRLVVLSYDPADALAAVFVSIGVPHVVVMRECSPVVHRALLSGLYRALAKRKSVEQAVAAATQACMAEFDEGANTMVLLPSTTPHTEVLFALEPKRKLRHRGIPRPTPLYENLPPLCDGFCNRSLDLFKITKLLSSKRRLISITGEAGIGKSAVAKALARHISLRTSWVVGLTSPVRYLDVPTVVAATPPQSTVWAHLRHTSQTLEGTESDYSWPSVLVLDGCDALVATESDRLMFRDLLCDWLKQSPELQVVCTARSMITKACLIPKYPESKHKLRRLDPIESAELMLFWIQRRQDHVTRQRLEELALTDETFVESELQQDFALLSLQPSSSPRHVRELATHPILLAANGNPQAIVRLALQATTPP</sequence>
<gene>
    <name evidence="3" type="ORF">SDRG_06344</name>
</gene>
<dbReference type="PROSITE" id="PS50006">
    <property type="entry name" value="FHA_DOMAIN"/>
    <property type="match status" value="1"/>
</dbReference>
<evidence type="ECO:0000313" key="3">
    <source>
        <dbReference type="EMBL" id="EQC36237.1"/>
    </source>
</evidence>
<keyword evidence="4" id="KW-1185">Reference proteome</keyword>
<dbReference type="Gene3D" id="3.40.50.300">
    <property type="entry name" value="P-loop containing nucleotide triphosphate hydrolases"/>
    <property type="match status" value="1"/>
</dbReference>
<dbReference type="SUPFAM" id="SSF49879">
    <property type="entry name" value="SMAD/FHA domain"/>
    <property type="match status" value="1"/>
</dbReference>
<dbReference type="OrthoDB" id="69882at2759"/>
<name>T0S0L0_SAPDV</name>
<reference evidence="3 4" key="1">
    <citation type="submission" date="2012-04" db="EMBL/GenBank/DDBJ databases">
        <title>The Genome Sequence of Saprolegnia declina VS20.</title>
        <authorList>
            <consortium name="The Broad Institute Genome Sequencing Platform"/>
            <person name="Russ C."/>
            <person name="Nusbaum C."/>
            <person name="Tyler B."/>
            <person name="van West P."/>
            <person name="Dieguez-Uribeondo J."/>
            <person name="de Bruijn I."/>
            <person name="Tripathy S."/>
            <person name="Jiang R."/>
            <person name="Young S.K."/>
            <person name="Zeng Q."/>
            <person name="Gargeya S."/>
            <person name="Fitzgerald M."/>
            <person name="Haas B."/>
            <person name="Abouelleil A."/>
            <person name="Alvarado L."/>
            <person name="Arachchi H.M."/>
            <person name="Berlin A."/>
            <person name="Chapman S.B."/>
            <person name="Goldberg J."/>
            <person name="Griggs A."/>
            <person name="Gujja S."/>
            <person name="Hansen M."/>
            <person name="Howarth C."/>
            <person name="Imamovic A."/>
            <person name="Larimer J."/>
            <person name="McCowen C."/>
            <person name="Montmayeur A."/>
            <person name="Murphy C."/>
            <person name="Neiman D."/>
            <person name="Pearson M."/>
            <person name="Priest M."/>
            <person name="Roberts A."/>
            <person name="Saif S."/>
            <person name="Shea T."/>
            <person name="Sisk P."/>
            <person name="Sykes S."/>
            <person name="Wortman J."/>
            <person name="Nusbaum C."/>
            <person name="Birren B."/>
        </authorList>
    </citation>
    <scope>NUCLEOTIDE SEQUENCE [LARGE SCALE GENOMIC DNA]</scope>
    <source>
        <strain evidence="3 4">VS20</strain>
    </source>
</reference>
<organism evidence="3 4">
    <name type="scientific">Saprolegnia diclina (strain VS20)</name>
    <dbReference type="NCBI Taxonomy" id="1156394"/>
    <lineage>
        <taxon>Eukaryota</taxon>
        <taxon>Sar</taxon>
        <taxon>Stramenopiles</taxon>
        <taxon>Oomycota</taxon>
        <taxon>Saprolegniomycetes</taxon>
        <taxon>Saprolegniales</taxon>
        <taxon>Saprolegniaceae</taxon>
        <taxon>Saprolegnia</taxon>
    </lineage>
</organism>
<feature type="domain" description="FHA" evidence="2">
    <location>
        <begin position="140"/>
        <end position="190"/>
    </location>
</feature>
<dbReference type="InterPro" id="IPR008984">
    <property type="entry name" value="SMAD_FHA_dom_sf"/>
</dbReference>
<accession>T0S0L0</accession>
<dbReference type="AlphaFoldDB" id="T0S0L0"/>
<dbReference type="Proteomes" id="UP000030762">
    <property type="component" value="Unassembled WGS sequence"/>
</dbReference>
<dbReference type="EMBL" id="JH767148">
    <property type="protein sequence ID" value="EQC36237.1"/>
    <property type="molecule type" value="Genomic_DNA"/>
</dbReference>
<dbReference type="OMA" id="DYSWPSV"/>